<evidence type="ECO:0000259" key="18">
    <source>
        <dbReference type="Pfam" id="PF00593"/>
    </source>
</evidence>
<dbReference type="Gene3D" id="2.170.130.10">
    <property type="entry name" value="TonB-dependent receptor, plug domain"/>
    <property type="match status" value="1"/>
</dbReference>
<evidence type="ECO:0000256" key="12">
    <source>
        <dbReference type="ARBA" id="ARBA00023170"/>
    </source>
</evidence>
<evidence type="ECO:0000256" key="17">
    <source>
        <dbReference type="SAM" id="SignalP"/>
    </source>
</evidence>
<evidence type="ECO:0000256" key="7">
    <source>
        <dbReference type="ARBA" id="ARBA00022729"/>
    </source>
</evidence>
<dbReference type="Pfam" id="PF00593">
    <property type="entry name" value="TonB_dep_Rec_b-barrel"/>
    <property type="match status" value="1"/>
</dbReference>
<keyword evidence="7 17" id="KW-0732">Signal</keyword>
<dbReference type="GO" id="GO:0038023">
    <property type="term" value="F:signaling receptor activity"/>
    <property type="evidence" value="ECO:0007669"/>
    <property type="project" value="InterPro"/>
</dbReference>
<keyword evidence="5" id="KW-0410">Iron transport</keyword>
<evidence type="ECO:0000256" key="2">
    <source>
        <dbReference type="ARBA" id="ARBA00009810"/>
    </source>
</evidence>
<dbReference type="NCBIfam" id="TIGR01783">
    <property type="entry name" value="TonB-siderophor"/>
    <property type="match status" value="1"/>
</dbReference>
<evidence type="ECO:0000256" key="10">
    <source>
        <dbReference type="ARBA" id="ARBA00023077"/>
    </source>
</evidence>
<feature type="domain" description="TonB-dependent receptor plug" evidence="19">
    <location>
        <begin position="86"/>
        <end position="187"/>
    </location>
</feature>
<feature type="short sequence motif" description="TonB C-terminal box" evidence="15">
    <location>
        <begin position="706"/>
        <end position="723"/>
    </location>
</feature>
<dbReference type="InterPro" id="IPR010105">
    <property type="entry name" value="TonB_sidphr_rcpt"/>
</dbReference>
<evidence type="ECO:0000256" key="3">
    <source>
        <dbReference type="ARBA" id="ARBA00022448"/>
    </source>
</evidence>
<keyword evidence="12 20" id="KW-0675">Receptor</keyword>
<evidence type="ECO:0000256" key="11">
    <source>
        <dbReference type="ARBA" id="ARBA00023136"/>
    </source>
</evidence>
<dbReference type="InterPro" id="IPR039426">
    <property type="entry name" value="TonB-dep_rcpt-like"/>
</dbReference>
<dbReference type="PROSITE" id="PS52016">
    <property type="entry name" value="TONB_DEPENDENT_REC_3"/>
    <property type="match status" value="1"/>
</dbReference>
<dbReference type="GO" id="GO:0009279">
    <property type="term" value="C:cell outer membrane"/>
    <property type="evidence" value="ECO:0007669"/>
    <property type="project" value="UniProtKB-SubCell"/>
</dbReference>
<comment type="subcellular location">
    <subcellularLocation>
        <location evidence="1 14">Cell outer membrane</location>
        <topology evidence="1 14">Multi-pass membrane protein</topology>
    </subcellularLocation>
</comment>
<dbReference type="EMBL" id="CP008956">
    <property type="protein sequence ID" value="QJQ00960.1"/>
    <property type="molecule type" value="Genomic_DNA"/>
</dbReference>
<dbReference type="Proteomes" id="UP000501648">
    <property type="component" value="Chromosome"/>
</dbReference>
<evidence type="ECO:0000256" key="16">
    <source>
        <dbReference type="RuleBase" id="RU003357"/>
    </source>
</evidence>
<reference evidence="20 21" key="1">
    <citation type="journal article" date="2012" name="J. Bacteriol.">
        <title>Genome sequence of the pathogenic Herbaspirillum seropedicae strain Os34, isolated from rice roots.</title>
        <authorList>
            <person name="Ye W."/>
            <person name="Ye S."/>
            <person name="Liu J."/>
            <person name="Chang S."/>
            <person name="Chen M."/>
            <person name="Zhu B."/>
            <person name="Guo L."/>
            <person name="An Q."/>
        </authorList>
    </citation>
    <scope>NUCLEOTIDE SEQUENCE [LARGE SCALE GENOMIC DNA]</scope>
    <source>
        <strain evidence="20 21">Os34</strain>
    </source>
</reference>
<dbReference type="InterPro" id="IPR037066">
    <property type="entry name" value="Plug_dom_sf"/>
</dbReference>
<keyword evidence="9" id="KW-0406">Ion transport</keyword>
<dbReference type="InterPro" id="IPR010917">
    <property type="entry name" value="TonB_rcpt_CS"/>
</dbReference>
<dbReference type="Gene3D" id="2.40.170.20">
    <property type="entry name" value="TonB-dependent receptor, beta-barrel domain"/>
    <property type="match status" value="1"/>
</dbReference>
<dbReference type="RefSeq" id="WP_017451164.1">
    <property type="nucleotide sequence ID" value="NZ_CP008956.1"/>
</dbReference>
<gene>
    <name evidence="20" type="ORF">C798_12160</name>
</gene>
<dbReference type="InterPro" id="IPR012910">
    <property type="entry name" value="Plug_dom"/>
</dbReference>
<feature type="signal peptide" evidence="17">
    <location>
        <begin position="1"/>
        <end position="35"/>
    </location>
</feature>
<evidence type="ECO:0000256" key="5">
    <source>
        <dbReference type="ARBA" id="ARBA00022496"/>
    </source>
</evidence>
<evidence type="ECO:0000256" key="1">
    <source>
        <dbReference type="ARBA" id="ARBA00004571"/>
    </source>
</evidence>
<organism evidence="20 21">
    <name type="scientific">Herbaspirillum rubrisubalbicans Os34</name>
    <dbReference type="NCBI Taxonomy" id="1235827"/>
    <lineage>
        <taxon>Bacteria</taxon>
        <taxon>Pseudomonadati</taxon>
        <taxon>Pseudomonadota</taxon>
        <taxon>Betaproteobacteria</taxon>
        <taxon>Burkholderiales</taxon>
        <taxon>Oxalobacteraceae</taxon>
        <taxon>Herbaspirillum</taxon>
    </lineage>
</organism>
<dbReference type="Pfam" id="PF07715">
    <property type="entry name" value="Plug"/>
    <property type="match status" value="1"/>
</dbReference>
<dbReference type="GO" id="GO:0015891">
    <property type="term" value="P:siderophore transport"/>
    <property type="evidence" value="ECO:0007669"/>
    <property type="project" value="InterPro"/>
</dbReference>
<keyword evidence="8" id="KW-0408">Iron</keyword>
<keyword evidence="3 14" id="KW-0813">Transport</keyword>
<proteinExistence type="inferred from homology"/>
<dbReference type="GO" id="GO:0015344">
    <property type="term" value="F:siderophore uptake transmembrane transporter activity"/>
    <property type="evidence" value="ECO:0007669"/>
    <property type="project" value="TreeGrafter"/>
</dbReference>
<sequence length="723" mass="79072">MLQSSLRARPCVMSRALRPVFISMALAGCPALAFAQSVQTGAVDAAATASGSGQLPTVTVSAGGAGEGTQHLQSQTSAGALGSRSLLDTPFSVTSITAADIADKQLNKLGDLFYNEASVSDNSAGYSAWASYITIRGLPADWQNSFRIDGKPFLGYGITLPYDHFERIDLLKGSAGFMYGFGSPGGVLNYLTKKPTDTPLRSISVGYTSNNIWSEHVDLGGRFGKDHMFGYRLNVTHDQGETFNEGHIRRNSASLALDGRLTRELTWDFQAIWQNSNSTDQTPSFVTSSLAGGRLPSVVSGSDKNLAGPGQHLDTNFQFYQTGLTYRLNPDWKANLSYSHSTAKRFRNEAIAMLSDAAGNYSDWRSDSREGHTFDQWQAMLEGNARTGSIDHQLVLGASWQKQVNDYSISSVYRQIGSGNLYAQNTNAYFSNTDLQTYHNAIITQQAVFASDTLNFSQRWSLLAGGRYNQFKQDNNTTSGKLSSRYDKSALTPTLALMFKPERNTTLYTSYVESLEQGGQPGVTNTNYGSQLKPLKSKQYEIGAKTDQQDWSATAALFRIERASEYTLNGALVQNGQSNYQGLELGAAYRPTPQWQVGGSLMLLDAKYDRGNSFNGNRVAGAPRNMATAQVAYLVPQVAGLKLSADAKFTGSTMARAANDIELASYTLFNLGASYTTRIGQHDTTFRAAVNNVLDKRYWQYQYENYIKPGDPRTFSVSAKVDF</sequence>
<keyword evidence="6 14" id="KW-0812">Transmembrane</keyword>
<dbReference type="PROSITE" id="PS01156">
    <property type="entry name" value="TONB_DEPENDENT_REC_2"/>
    <property type="match status" value="1"/>
</dbReference>
<protein>
    <submittedName>
        <fullName evidence="20">TonB-dependent siderophore receptor</fullName>
    </submittedName>
</protein>
<keyword evidence="4 14" id="KW-1134">Transmembrane beta strand</keyword>
<dbReference type="CDD" id="cd01347">
    <property type="entry name" value="ligand_gated_channel"/>
    <property type="match status" value="1"/>
</dbReference>
<dbReference type="SUPFAM" id="SSF56935">
    <property type="entry name" value="Porins"/>
    <property type="match status" value="1"/>
</dbReference>
<dbReference type="InterPro" id="IPR000531">
    <property type="entry name" value="Beta-barrel_TonB"/>
</dbReference>
<evidence type="ECO:0000256" key="13">
    <source>
        <dbReference type="ARBA" id="ARBA00023237"/>
    </source>
</evidence>
<dbReference type="PANTHER" id="PTHR32552:SF82">
    <property type="entry name" value="FCUA PROTEIN"/>
    <property type="match status" value="1"/>
</dbReference>
<keyword evidence="10 16" id="KW-0798">TonB box</keyword>
<keyword evidence="11 14" id="KW-0472">Membrane</keyword>
<evidence type="ECO:0000256" key="14">
    <source>
        <dbReference type="PROSITE-ProRule" id="PRU01360"/>
    </source>
</evidence>
<evidence type="ECO:0000256" key="8">
    <source>
        <dbReference type="ARBA" id="ARBA00023004"/>
    </source>
</evidence>
<evidence type="ECO:0000256" key="4">
    <source>
        <dbReference type="ARBA" id="ARBA00022452"/>
    </source>
</evidence>
<keyword evidence="13 14" id="KW-0998">Cell outer membrane</keyword>
<evidence type="ECO:0000256" key="15">
    <source>
        <dbReference type="PROSITE-ProRule" id="PRU10144"/>
    </source>
</evidence>
<evidence type="ECO:0000256" key="9">
    <source>
        <dbReference type="ARBA" id="ARBA00023065"/>
    </source>
</evidence>
<feature type="chain" id="PRO_5026874108" evidence="17">
    <location>
        <begin position="36"/>
        <end position="723"/>
    </location>
</feature>
<dbReference type="PROSITE" id="PS51257">
    <property type="entry name" value="PROKAR_LIPOPROTEIN"/>
    <property type="match status" value="1"/>
</dbReference>
<evidence type="ECO:0000313" key="20">
    <source>
        <dbReference type="EMBL" id="QJQ00960.1"/>
    </source>
</evidence>
<dbReference type="AlphaFoldDB" id="A0A6M3ZSK4"/>
<feature type="domain" description="TonB-dependent receptor-like beta-barrel" evidence="18">
    <location>
        <begin position="274"/>
        <end position="693"/>
    </location>
</feature>
<evidence type="ECO:0000256" key="6">
    <source>
        <dbReference type="ARBA" id="ARBA00022692"/>
    </source>
</evidence>
<dbReference type="PANTHER" id="PTHR32552">
    <property type="entry name" value="FERRICHROME IRON RECEPTOR-RELATED"/>
    <property type="match status" value="1"/>
</dbReference>
<evidence type="ECO:0000259" key="19">
    <source>
        <dbReference type="Pfam" id="PF07715"/>
    </source>
</evidence>
<comment type="similarity">
    <text evidence="2 14 16">Belongs to the TonB-dependent receptor family.</text>
</comment>
<evidence type="ECO:0000313" key="21">
    <source>
        <dbReference type="Proteomes" id="UP000501648"/>
    </source>
</evidence>
<accession>A0A6M3ZSK4</accession>
<dbReference type="InterPro" id="IPR036942">
    <property type="entry name" value="Beta-barrel_TonB_sf"/>
</dbReference>
<name>A0A6M3ZSK4_9BURK</name>